<dbReference type="SUPFAM" id="SSF47473">
    <property type="entry name" value="EF-hand"/>
    <property type="match status" value="1"/>
</dbReference>
<dbReference type="OMA" id="GLRHCCS"/>
<dbReference type="PROSITE" id="PS00018">
    <property type="entry name" value="EF_HAND_1"/>
    <property type="match status" value="1"/>
</dbReference>
<feature type="compositionally biased region" description="Low complexity" evidence="2">
    <location>
        <begin position="144"/>
        <end position="160"/>
    </location>
</feature>
<keyword evidence="1" id="KW-0106">Calcium</keyword>
<organism evidence="4 5">
    <name type="scientific">Pocillopora damicornis</name>
    <name type="common">Cauliflower coral</name>
    <name type="synonym">Millepora damicornis</name>
    <dbReference type="NCBI Taxonomy" id="46731"/>
    <lineage>
        <taxon>Eukaryota</taxon>
        <taxon>Metazoa</taxon>
        <taxon>Cnidaria</taxon>
        <taxon>Anthozoa</taxon>
        <taxon>Hexacorallia</taxon>
        <taxon>Scleractinia</taxon>
        <taxon>Astrocoeniina</taxon>
        <taxon>Pocilloporidae</taxon>
        <taxon>Pocillopora</taxon>
    </lineage>
</organism>
<dbReference type="OrthoDB" id="10021598at2759"/>
<dbReference type="AlphaFoldDB" id="A0A3M6UJG3"/>
<feature type="compositionally biased region" description="Polar residues" evidence="2">
    <location>
        <begin position="68"/>
        <end position="89"/>
    </location>
</feature>
<accession>A0A3M6UJG3</accession>
<dbReference type="InterPro" id="IPR002048">
    <property type="entry name" value="EF_hand_dom"/>
</dbReference>
<feature type="compositionally biased region" description="Basic and acidic residues" evidence="2">
    <location>
        <begin position="427"/>
        <end position="450"/>
    </location>
</feature>
<feature type="region of interest" description="Disordered" evidence="2">
    <location>
        <begin position="426"/>
        <end position="646"/>
    </location>
</feature>
<gene>
    <name evidence="4" type="ORF">pdam_00000401</name>
</gene>
<feature type="compositionally biased region" description="Polar residues" evidence="2">
    <location>
        <begin position="530"/>
        <end position="547"/>
    </location>
</feature>
<dbReference type="PANTHER" id="PTHR36696">
    <property type="entry name" value="AGAP012002-PA"/>
    <property type="match status" value="1"/>
</dbReference>
<dbReference type="InterPro" id="IPR011992">
    <property type="entry name" value="EF-hand-dom_pair"/>
</dbReference>
<name>A0A3M6UJG3_POCDA</name>
<evidence type="ECO:0000259" key="3">
    <source>
        <dbReference type="PROSITE" id="PS50222"/>
    </source>
</evidence>
<evidence type="ECO:0000313" key="4">
    <source>
        <dbReference type="EMBL" id="RMX53775.1"/>
    </source>
</evidence>
<dbReference type="Proteomes" id="UP000275408">
    <property type="component" value="Unassembled WGS sequence"/>
</dbReference>
<feature type="compositionally biased region" description="Polar residues" evidence="2">
    <location>
        <begin position="167"/>
        <end position="179"/>
    </location>
</feature>
<dbReference type="PANTHER" id="PTHR36696:SF1">
    <property type="entry name" value="EF-HAND DOMAIN-CONTAINING PROTEIN"/>
    <property type="match status" value="1"/>
</dbReference>
<evidence type="ECO:0000256" key="2">
    <source>
        <dbReference type="SAM" id="MobiDB-lite"/>
    </source>
</evidence>
<feature type="compositionally biased region" description="Basic and acidic residues" evidence="2">
    <location>
        <begin position="497"/>
        <end position="507"/>
    </location>
</feature>
<feature type="compositionally biased region" description="Low complexity" evidence="2">
    <location>
        <begin position="90"/>
        <end position="104"/>
    </location>
</feature>
<dbReference type="EMBL" id="RCHS01001413">
    <property type="protein sequence ID" value="RMX53775.1"/>
    <property type="molecule type" value="Genomic_DNA"/>
</dbReference>
<dbReference type="STRING" id="46731.A0A3M6UJG3"/>
<feature type="compositionally biased region" description="Basic and acidic residues" evidence="2">
    <location>
        <begin position="350"/>
        <end position="363"/>
    </location>
</feature>
<feature type="compositionally biased region" description="Basic and acidic residues" evidence="2">
    <location>
        <begin position="549"/>
        <end position="558"/>
    </location>
</feature>
<feature type="region of interest" description="Disordered" evidence="2">
    <location>
        <begin position="345"/>
        <end position="412"/>
    </location>
</feature>
<sequence length="886" mass="100364">MMAHDQHLLWTTKGTKASKDNMDPNSLHIFFNSTNTGRPGQGRPIQRVKSAAPRIGGRHPAGKGYNKDNASPLGSHSSFFLNPSPTPATSRPLSSRSGRSSYSSVQKNKQEPSASPTSLYLQLHKARCKSAPPRPADYYLPQKSKSWQSRGGSTSSLSRSAPKRAWQNRTSSAKSQHSLMSREEVEKRHRERCKSAPLPYDFSSIEVVNCVPKHGSDIQRLKAFTRPLTCMPDVIQNVLSHNGLRHCCSAYQPRPKSSPSRQQFWPVARPTVFQRGDVPKYLHFVKPAGFWVRGEGGHLKTGPDDDLSLLNDHQDVLARADFPLNYEDGLDETVLFEEQFIVPASPSEASSEREYSLEPRDEELQTEQDLDATHCEGLAEKYLGDDDKNWPDNQVTLEPPLEKPPADIKTSDVDPVEPVLEIIITKLEPDKNSSPEINKEEQKEAGTKEEGDSDIQIDVPEIPQWATEETLSPTEDVRLDDVKEEVVMPEPVEEPAQIEKELEKEADNEPVAQKLNDVPQKTEVEMPKPQTHQVKFSDSLILTSFKSPPSKEEGKEQVIKPILKPTVSKVESPTLKREEPKVASATQKRTTPLLERKVVEKPPLLKPPPVAPVQPVEEMKTEEKSEEKRSEEEEKVAEEREEVAPKLEPEVLPKPEYIRAPGAYRMYDPKDLLEYRLEQKRESRPLKKSLTNSSIPRFVPSAESTEVMTSIMDEHKQRKEGMKPWLQGRLALSKQTSRFELPMDVKLLEEMTPMEYLTKYCIISTRRKALYKHIFQKVDKDRDNQITFKEMDKGLREIHVDSISTEQVKKLIEMVEGNEKSTFSLAQFSAIAAFSERFLFSETQVTEKNNPYSSKEIIEEADFCGLKSKLSGFPVNPTVRKILEVL</sequence>
<comment type="caution">
    <text evidence="4">The sequence shown here is derived from an EMBL/GenBank/DDBJ whole genome shotgun (WGS) entry which is preliminary data.</text>
</comment>
<keyword evidence="5" id="KW-1185">Reference proteome</keyword>
<proteinExistence type="predicted"/>
<evidence type="ECO:0000256" key="1">
    <source>
        <dbReference type="ARBA" id="ARBA00022837"/>
    </source>
</evidence>
<feature type="domain" description="EF-hand" evidence="3">
    <location>
        <begin position="766"/>
        <end position="801"/>
    </location>
</feature>
<feature type="region of interest" description="Disordered" evidence="2">
    <location>
        <begin position="131"/>
        <end position="190"/>
    </location>
</feature>
<dbReference type="Gene3D" id="1.10.238.10">
    <property type="entry name" value="EF-hand"/>
    <property type="match status" value="1"/>
</dbReference>
<dbReference type="GO" id="GO:0005509">
    <property type="term" value="F:calcium ion binding"/>
    <property type="evidence" value="ECO:0007669"/>
    <property type="project" value="InterPro"/>
</dbReference>
<feature type="compositionally biased region" description="Basic and acidic residues" evidence="2">
    <location>
        <begin position="371"/>
        <end position="390"/>
    </location>
</feature>
<feature type="compositionally biased region" description="Basic and acidic residues" evidence="2">
    <location>
        <begin position="475"/>
        <end position="486"/>
    </location>
</feature>
<feature type="compositionally biased region" description="Basic and acidic residues" evidence="2">
    <location>
        <begin position="400"/>
        <end position="412"/>
    </location>
</feature>
<dbReference type="SMART" id="SM00054">
    <property type="entry name" value="EFh"/>
    <property type="match status" value="1"/>
</dbReference>
<evidence type="ECO:0000313" key="5">
    <source>
        <dbReference type="Proteomes" id="UP000275408"/>
    </source>
</evidence>
<reference evidence="4 5" key="1">
    <citation type="journal article" date="2018" name="Sci. Rep.">
        <title>Comparative analysis of the Pocillopora damicornis genome highlights role of immune system in coral evolution.</title>
        <authorList>
            <person name="Cunning R."/>
            <person name="Bay R.A."/>
            <person name="Gillette P."/>
            <person name="Baker A.C."/>
            <person name="Traylor-Knowles N."/>
        </authorList>
    </citation>
    <scope>NUCLEOTIDE SEQUENCE [LARGE SCALE GENOMIC DNA]</scope>
    <source>
        <strain evidence="4">RSMAS</strain>
        <tissue evidence="4">Whole animal</tissue>
    </source>
</reference>
<feature type="compositionally biased region" description="Basic and acidic residues" evidence="2">
    <location>
        <begin position="617"/>
        <end position="632"/>
    </location>
</feature>
<feature type="compositionally biased region" description="Polar residues" evidence="2">
    <location>
        <begin position="105"/>
        <end position="118"/>
    </location>
</feature>
<dbReference type="InterPro" id="IPR018247">
    <property type="entry name" value="EF_Hand_1_Ca_BS"/>
</dbReference>
<feature type="region of interest" description="Disordered" evidence="2">
    <location>
        <begin position="32"/>
        <end position="118"/>
    </location>
</feature>
<protein>
    <recommendedName>
        <fullName evidence="3">EF-hand domain-containing protein</fullName>
    </recommendedName>
</protein>
<dbReference type="PROSITE" id="PS50222">
    <property type="entry name" value="EF_HAND_2"/>
    <property type="match status" value="1"/>
</dbReference>